<sequence>VRFCVGRNSRRFRSRSTSAAELTNVRSTAGPRSIIRSPDTGVNRHRKLRHTVHFGRMDRPIVPESTKTRAHQPKNRFADALDGVARGIRRLSSRIRGDSRNPSTSGWQNLQNEEETRTVEKKK</sequence>
<comment type="caution">
    <text evidence="2">The sequence shown here is derived from an EMBL/GenBank/DDBJ whole genome shotgun (WGS) entry which is preliminary data.</text>
</comment>
<proteinExistence type="predicted"/>
<name>A0AAV5UI61_9BILA</name>
<dbReference type="Proteomes" id="UP001432027">
    <property type="component" value="Unassembled WGS sequence"/>
</dbReference>
<feature type="compositionally biased region" description="Polar residues" evidence="1">
    <location>
        <begin position="101"/>
        <end position="111"/>
    </location>
</feature>
<evidence type="ECO:0000313" key="2">
    <source>
        <dbReference type="EMBL" id="GMT06664.1"/>
    </source>
</evidence>
<feature type="compositionally biased region" description="Basic residues" evidence="1">
    <location>
        <begin position="43"/>
        <end position="53"/>
    </location>
</feature>
<keyword evidence="3" id="KW-1185">Reference proteome</keyword>
<gene>
    <name evidence="2" type="ORF">PENTCL1PPCAC_28838</name>
</gene>
<feature type="non-terminal residue" evidence="2">
    <location>
        <position position="1"/>
    </location>
</feature>
<dbReference type="AlphaFoldDB" id="A0AAV5UI61"/>
<feature type="region of interest" description="Disordered" evidence="1">
    <location>
        <begin position="21"/>
        <end position="73"/>
    </location>
</feature>
<evidence type="ECO:0008006" key="4">
    <source>
        <dbReference type="Google" id="ProtNLM"/>
    </source>
</evidence>
<accession>A0AAV5UI61</accession>
<protein>
    <recommendedName>
        <fullName evidence="4">Ribosomal protein</fullName>
    </recommendedName>
</protein>
<dbReference type="EMBL" id="BTSX01000006">
    <property type="protein sequence ID" value="GMT06664.1"/>
    <property type="molecule type" value="Genomic_DNA"/>
</dbReference>
<evidence type="ECO:0000313" key="3">
    <source>
        <dbReference type="Proteomes" id="UP001432027"/>
    </source>
</evidence>
<reference evidence="2" key="1">
    <citation type="submission" date="2023-10" db="EMBL/GenBank/DDBJ databases">
        <title>Genome assembly of Pristionchus species.</title>
        <authorList>
            <person name="Yoshida K."/>
            <person name="Sommer R.J."/>
        </authorList>
    </citation>
    <scope>NUCLEOTIDE SEQUENCE</scope>
    <source>
        <strain evidence="2">RS0144</strain>
    </source>
</reference>
<evidence type="ECO:0000256" key="1">
    <source>
        <dbReference type="SAM" id="MobiDB-lite"/>
    </source>
</evidence>
<feature type="compositionally biased region" description="Basic and acidic residues" evidence="1">
    <location>
        <begin position="114"/>
        <end position="123"/>
    </location>
</feature>
<feature type="region of interest" description="Disordered" evidence="1">
    <location>
        <begin position="92"/>
        <end position="123"/>
    </location>
</feature>
<organism evidence="2 3">
    <name type="scientific">Pristionchus entomophagus</name>
    <dbReference type="NCBI Taxonomy" id="358040"/>
    <lineage>
        <taxon>Eukaryota</taxon>
        <taxon>Metazoa</taxon>
        <taxon>Ecdysozoa</taxon>
        <taxon>Nematoda</taxon>
        <taxon>Chromadorea</taxon>
        <taxon>Rhabditida</taxon>
        <taxon>Rhabditina</taxon>
        <taxon>Diplogasteromorpha</taxon>
        <taxon>Diplogasteroidea</taxon>
        <taxon>Neodiplogasteridae</taxon>
        <taxon>Pristionchus</taxon>
    </lineage>
</organism>